<dbReference type="Proteomes" id="UP000710432">
    <property type="component" value="Unassembled WGS sequence"/>
</dbReference>
<dbReference type="PANTHER" id="PTHR10201">
    <property type="entry name" value="MATRIX METALLOPROTEINASE"/>
    <property type="match status" value="1"/>
</dbReference>
<dbReference type="SUPFAM" id="SSF47090">
    <property type="entry name" value="PGBD-like"/>
    <property type="match status" value="1"/>
</dbReference>
<evidence type="ECO:0000256" key="3">
    <source>
        <dbReference type="ARBA" id="ARBA00022723"/>
    </source>
</evidence>
<accession>A0A8J6GYL8</accession>
<dbReference type="AlphaFoldDB" id="A0A8J6GYL8"/>
<dbReference type="InterPro" id="IPR021190">
    <property type="entry name" value="Pept_M10A"/>
</dbReference>
<evidence type="ECO:0000256" key="2">
    <source>
        <dbReference type="ARBA" id="ARBA00022670"/>
    </source>
</evidence>
<feature type="domain" description="Peptidoglycan binding-like" evidence="11">
    <location>
        <begin position="49"/>
        <end position="107"/>
    </location>
</feature>
<evidence type="ECO:0000256" key="6">
    <source>
        <dbReference type="ARBA" id="ARBA00022837"/>
    </source>
</evidence>
<comment type="cofactor">
    <cofactor evidence="8">
        <name>Zn(2+)</name>
        <dbReference type="ChEBI" id="CHEBI:29105"/>
    </cofactor>
    <text evidence="8">Binds 2 Zn(2+) ions per subunit.</text>
</comment>
<dbReference type="Gene3D" id="3.40.390.10">
    <property type="entry name" value="Collagenase (Catalytic Domain)"/>
    <property type="match status" value="1"/>
</dbReference>
<evidence type="ECO:0000256" key="4">
    <source>
        <dbReference type="ARBA" id="ARBA00022801"/>
    </source>
</evidence>
<keyword evidence="2" id="KW-0645">Protease</keyword>
<feature type="domain" description="Peptidase M10 metallopeptidase" evidence="10">
    <location>
        <begin position="170"/>
        <end position="233"/>
    </location>
</feature>
<evidence type="ECO:0000256" key="7">
    <source>
        <dbReference type="ARBA" id="ARBA00023049"/>
    </source>
</evidence>
<reference evidence="12" key="1">
    <citation type="submission" date="2020-03" db="EMBL/GenBank/DDBJ databases">
        <title>Studies in the Genomics of Life Span.</title>
        <authorList>
            <person name="Glass D."/>
        </authorList>
    </citation>
    <scope>NUCLEOTIDE SEQUENCE</scope>
    <source>
        <strain evidence="12">LTLLF</strain>
        <tissue evidence="12">Muscle</tissue>
    </source>
</reference>
<evidence type="ECO:0000256" key="5">
    <source>
        <dbReference type="ARBA" id="ARBA00022833"/>
    </source>
</evidence>
<keyword evidence="4" id="KW-0378">Hydrolase</keyword>
<dbReference type="PRINTS" id="PR00138">
    <property type="entry name" value="MATRIXIN"/>
</dbReference>
<feature type="chain" id="PRO_5035218068" evidence="9">
    <location>
        <begin position="25"/>
        <end position="257"/>
    </location>
</feature>
<keyword evidence="6" id="KW-0106">Calcium</keyword>
<protein>
    <submittedName>
        <fullName evidence="12">Matrix metalloproteinase-21</fullName>
    </submittedName>
</protein>
<dbReference type="PANTHER" id="PTHR10201:SF323">
    <property type="entry name" value="MATRIX METALLOPROTEINASE-21"/>
    <property type="match status" value="1"/>
</dbReference>
<evidence type="ECO:0000256" key="8">
    <source>
        <dbReference type="PIRSR" id="PIRSR621190-2"/>
    </source>
</evidence>
<dbReference type="GO" id="GO:0006508">
    <property type="term" value="P:proteolysis"/>
    <property type="evidence" value="ECO:0007669"/>
    <property type="project" value="UniProtKB-KW"/>
</dbReference>
<dbReference type="InterPro" id="IPR001818">
    <property type="entry name" value="Pept_M10_metallopeptidase"/>
</dbReference>
<name>A0A8J6GYL8_MICOH</name>
<dbReference type="SUPFAM" id="SSF55486">
    <property type="entry name" value="Metalloproteases ('zincins'), catalytic domain"/>
    <property type="match status" value="1"/>
</dbReference>
<feature type="signal peptide" evidence="9">
    <location>
        <begin position="1"/>
        <end position="24"/>
    </location>
</feature>
<evidence type="ECO:0000259" key="10">
    <source>
        <dbReference type="Pfam" id="PF00413"/>
    </source>
</evidence>
<dbReference type="InterPro" id="IPR036365">
    <property type="entry name" value="PGBD-like_sf"/>
</dbReference>
<evidence type="ECO:0000313" key="12">
    <source>
        <dbReference type="EMBL" id="KAH0519630.1"/>
    </source>
</evidence>
<dbReference type="EMBL" id="JAATJU010004547">
    <property type="protein sequence ID" value="KAH0519630.1"/>
    <property type="molecule type" value="Genomic_DNA"/>
</dbReference>
<keyword evidence="9" id="KW-0732">Signal</keyword>
<dbReference type="Pfam" id="PF01471">
    <property type="entry name" value="PG_binding_1"/>
    <property type="match status" value="1"/>
</dbReference>
<dbReference type="InterPro" id="IPR024079">
    <property type="entry name" value="MetalloPept_cat_dom_sf"/>
</dbReference>
<evidence type="ECO:0000313" key="13">
    <source>
        <dbReference type="Proteomes" id="UP000710432"/>
    </source>
</evidence>
<dbReference type="GO" id="GO:0030198">
    <property type="term" value="P:extracellular matrix organization"/>
    <property type="evidence" value="ECO:0007669"/>
    <property type="project" value="TreeGrafter"/>
</dbReference>
<evidence type="ECO:0000256" key="9">
    <source>
        <dbReference type="SAM" id="SignalP"/>
    </source>
</evidence>
<dbReference type="GO" id="GO:0031012">
    <property type="term" value="C:extracellular matrix"/>
    <property type="evidence" value="ECO:0007669"/>
    <property type="project" value="InterPro"/>
</dbReference>
<dbReference type="Pfam" id="PF00413">
    <property type="entry name" value="Peptidase_M10"/>
    <property type="match status" value="1"/>
</dbReference>
<dbReference type="InterPro" id="IPR002477">
    <property type="entry name" value="Peptidoglycan-bd-like"/>
</dbReference>
<evidence type="ECO:0000259" key="11">
    <source>
        <dbReference type="Pfam" id="PF01471"/>
    </source>
</evidence>
<dbReference type="GO" id="GO:0030574">
    <property type="term" value="P:collagen catabolic process"/>
    <property type="evidence" value="ECO:0007669"/>
    <property type="project" value="TreeGrafter"/>
</dbReference>
<dbReference type="GO" id="GO:0004222">
    <property type="term" value="F:metalloendopeptidase activity"/>
    <property type="evidence" value="ECO:0007669"/>
    <property type="project" value="InterPro"/>
</dbReference>
<keyword evidence="5 8" id="KW-0862">Zinc</keyword>
<proteinExistence type="predicted"/>
<comment type="cofactor">
    <cofactor evidence="1">
        <name>Ca(2+)</name>
        <dbReference type="ChEBI" id="CHEBI:29108"/>
    </cofactor>
</comment>
<dbReference type="GO" id="GO:0008270">
    <property type="term" value="F:zinc ion binding"/>
    <property type="evidence" value="ECO:0007669"/>
    <property type="project" value="InterPro"/>
</dbReference>
<evidence type="ECO:0000256" key="1">
    <source>
        <dbReference type="ARBA" id="ARBA00001913"/>
    </source>
</evidence>
<keyword evidence="7" id="KW-0482">Metalloprotease</keyword>
<comment type="caution">
    <text evidence="12">The sequence shown here is derived from an EMBL/GenBank/DDBJ whole genome shotgun (WGS) entry which is preliminary data.</text>
</comment>
<sequence length="257" mass="28552">MLAASALRLTLLLCWLVAPQPTQPERLFHSRDRSDLEPSPLSQAKPIADLHAAQRFLLKYGWSEVISSKESPGVPLGSTLAQAVRRFQKANRLPASGELDSPTLAAMNRPRCGIPDTRLPPQAALPTPPALPTPLGLRPRARQKRFLQMLLPKPGGQHEGTLDTGPRRAFSRKTLTWRLVGDAYSSQLSVEEQRYIFRLAFRMWSEVTPLNFREDLTAPGTMVDIKLGFGRGKGYKGGISSYLFCRQSLILPPKPHV</sequence>
<feature type="binding site" description="in inhibited form" evidence="8">
    <location>
        <position position="112"/>
    </location>
    <ligand>
        <name>Zn(2+)</name>
        <dbReference type="ChEBI" id="CHEBI:29105"/>
        <label>2</label>
        <note>catalytic</note>
    </ligand>
</feature>
<keyword evidence="3 8" id="KW-0479">Metal-binding</keyword>
<organism evidence="12 13">
    <name type="scientific">Microtus ochrogaster</name>
    <name type="common">Prairie vole</name>
    <dbReference type="NCBI Taxonomy" id="79684"/>
    <lineage>
        <taxon>Eukaryota</taxon>
        <taxon>Metazoa</taxon>
        <taxon>Chordata</taxon>
        <taxon>Craniata</taxon>
        <taxon>Vertebrata</taxon>
        <taxon>Euteleostomi</taxon>
        <taxon>Mammalia</taxon>
        <taxon>Eutheria</taxon>
        <taxon>Euarchontoglires</taxon>
        <taxon>Glires</taxon>
        <taxon>Rodentia</taxon>
        <taxon>Myomorpha</taxon>
        <taxon>Muroidea</taxon>
        <taxon>Cricetidae</taxon>
        <taxon>Arvicolinae</taxon>
        <taxon>Microtus</taxon>
    </lineage>
</organism>
<gene>
    <name evidence="12" type="ORF">LTLLF_208835</name>
</gene>